<dbReference type="GO" id="GO:0003676">
    <property type="term" value="F:nucleic acid binding"/>
    <property type="evidence" value="ECO:0007669"/>
    <property type="project" value="InterPro"/>
</dbReference>
<dbReference type="EMBL" id="LT598489">
    <property type="protein sequence ID" value="SCW00051.1"/>
    <property type="molecule type" value="Genomic_DNA"/>
</dbReference>
<dbReference type="Gene3D" id="3.30.110.20">
    <property type="entry name" value="Alba-like domain"/>
    <property type="match status" value="1"/>
</dbReference>
<organism evidence="2 3">
    <name type="scientific">Lachancea fermentati</name>
    <name type="common">Zygosaccharomyces fermentati</name>
    <dbReference type="NCBI Taxonomy" id="4955"/>
    <lineage>
        <taxon>Eukaryota</taxon>
        <taxon>Fungi</taxon>
        <taxon>Dikarya</taxon>
        <taxon>Ascomycota</taxon>
        <taxon>Saccharomycotina</taxon>
        <taxon>Saccharomycetes</taxon>
        <taxon>Saccharomycetales</taxon>
        <taxon>Saccharomycetaceae</taxon>
        <taxon>Lachancea</taxon>
    </lineage>
</organism>
<name>A0A1G4M875_LACFM</name>
<dbReference type="InterPro" id="IPR002775">
    <property type="entry name" value="DNA/RNA-bd_Alba-like"/>
</dbReference>
<dbReference type="OMA" id="KVETHNE"/>
<protein>
    <submittedName>
        <fullName evidence="2">LAFE_0B08372g1_1</fullName>
    </submittedName>
</protein>
<dbReference type="OrthoDB" id="4033941at2759"/>
<feature type="domain" description="DNA/RNA-binding protein Alba-like" evidence="1">
    <location>
        <begin position="59"/>
        <end position="110"/>
    </location>
</feature>
<dbReference type="SUPFAM" id="SSF82704">
    <property type="entry name" value="AlbA-like"/>
    <property type="match status" value="1"/>
</dbReference>
<proteinExistence type="predicted"/>
<evidence type="ECO:0000313" key="2">
    <source>
        <dbReference type="EMBL" id="SCW00051.1"/>
    </source>
</evidence>
<accession>A0A1G4M875</accession>
<sequence>MTDRGENEDLVGPRESLNFLDVETGLQASQTKACFEYIRKHVLPRSIDFEQLPSHHVRYLSKNSSIRDYVDELSVCFKTKEQNLILYSFGAHIQKALTIVEILKKSLSKGQEEGADGAYKQFNRLDRFVNVVPGRNELLEKKISIPILTIVLAHPGVVEDIKGFSRQSE</sequence>
<reference evidence="3" key="1">
    <citation type="submission" date="2016-03" db="EMBL/GenBank/DDBJ databases">
        <authorList>
            <person name="Devillers H."/>
        </authorList>
    </citation>
    <scope>NUCLEOTIDE SEQUENCE [LARGE SCALE GENOMIC DNA]</scope>
</reference>
<evidence type="ECO:0000259" key="1">
    <source>
        <dbReference type="Pfam" id="PF01918"/>
    </source>
</evidence>
<dbReference type="STRING" id="4955.A0A1G4M875"/>
<keyword evidence="3" id="KW-1185">Reference proteome</keyword>
<evidence type="ECO:0000313" key="3">
    <source>
        <dbReference type="Proteomes" id="UP000190831"/>
    </source>
</evidence>
<dbReference type="AlphaFoldDB" id="A0A1G4M875"/>
<dbReference type="Pfam" id="PF01918">
    <property type="entry name" value="Alba"/>
    <property type="match status" value="1"/>
</dbReference>
<gene>
    <name evidence="2" type="ORF">LAFE_0B08372G</name>
</gene>
<dbReference type="Proteomes" id="UP000190831">
    <property type="component" value="Chromosome B"/>
</dbReference>
<dbReference type="InterPro" id="IPR036882">
    <property type="entry name" value="Alba-like_dom_sf"/>
</dbReference>